<accession>C0E493</accession>
<dbReference type="Proteomes" id="UP000006247">
    <property type="component" value="Unassembled WGS sequence"/>
</dbReference>
<name>C0E493_9CORY</name>
<evidence type="ECO:0000313" key="1">
    <source>
        <dbReference type="EMBL" id="EEG26691.1"/>
    </source>
</evidence>
<proteinExistence type="predicted"/>
<gene>
    <name evidence="1" type="ORF">CORMATOL_01814</name>
</gene>
<reference evidence="1 2" key="1">
    <citation type="submission" date="2009-01" db="EMBL/GenBank/DDBJ databases">
        <authorList>
            <person name="Fulton L."/>
            <person name="Clifton S."/>
            <person name="Chinwalla A.T."/>
            <person name="Mitreva M."/>
            <person name="Sodergren E."/>
            <person name="Weinstock G."/>
            <person name="Clifton S."/>
            <person name="Dooling D.J."/>
            <person name="Fulton B."/>
            <person name="Minx P."/>
            <person name="Pepin K.H."/>
            <person name="Johnson M."/>
            <person name="Bhonagiri V."/>
            <person name="Nash W.E."/>
            <person name="Mardis E.R."/>
            <person name="Wilson R.K."/>
        </authorList>
    </citation>
    <scope>NUCLEOTIDE SEQUENCE [LARGE SCALE GENOMIC DNA]</scope>
    <source>
        <strain evidence="1 2">ATCC 33806</strain>
    </source>
</reference>
<sequence>MLYDAQPLGKIVQKMGKKLVFRFLSMKLMQNYRNIPMKAKIIAHQWSVDKQH</sequence>
<dbReference type="HOGENOM" id="CLU_3078886_0_0_11"/>
<dbReference type="EMBL" id="ACEB01000023">
    <property type="protein sequence ID" value="EEG26691.1"/>
    <property type="molecule type" value="Genomic_DNA"/>
</dbReference>
<comment type="caution">
    <text evidence="1">The sequence shown here is derived from an EMBL/GenBank/DDBJ whole genome shotgun (WGS) entry which is preliminary data.</text>
</comment>
<evidence type="ECO:0000313" key="2">
    <source>
        <dbReference type="Proteomes" id="UP000006247"/>
    </source>
</evidence>
<protein>
    <submittedName>
        <fullName evidence="1">Uncharacterized protein</fullName>
    </submittedName>
</protein>
<dbReference type="AlphaFoldDB" id="C0E493"/>
<organism evidence="1 2">
    <name type="scientific">Corynebacterium matruchotii ATCC 33806</name>
    <dbReference type="NCBI Taxonomy" id="566549"/>
    <lineage>
        <taxon>Bacteria</taxon>
        <taxon>Bacillati</taxon>
        <taxon>Actinomycetota</taxon>
        <taxon>Actinomycetes</taxon>
        <taxon>Mycobacteriales</taxon>
        <taxon>Corynebacteriaceae</taxon>
        <taxon>Corynebacterium</taxon>
    </lineage>
</organism>